<dbReference type="Pfam" id="PF12974">
    <property type="entry name" value="Phosphonate-bd"/>
    <property type="match status" value="1"/>
</dbReference>
<name>A0ABV8UGR0_9PROT</name>
<organism evidence="1 2">
    <name type="scientific">Fodinicurvata halophila</name>
    <dbReference type="NCBI Taxonomy" id="1419723"/>
    <lineage>
        <taxon>Bacteria</taxon>
        <taxon>Pseudomonadati</taxon>
        <taxon>Pseudomonadota</taxon>
        <taxon>Alphaproteobacteria</taxon>
        <taxon>Rhodospirillales</taxon>
        <taxon>Rhodovibrionaceae</taxon>
        <taxon>Fodinicurvata</taxon>
    </lineage>
</organism>
<dbReference type="EMBL" id="JBHSCW010000001">
    <property type="protein sequence ID" value="MFC4350375.1"/>
    <property type="molecule type" value="Genomic_DNA"/>
</dbReference>
<evidence type="ECO:0000313" key="1">
    <source>
        <dbReference type="EMBL" id="MFC4350375.1"/>
    </source>
</evidence>
<evidence type="ECO:0000313" key="2">
    <source>
        <dbReference type="Proteomes" id="UP001595799"/>
    </source>
</evidence>
<dbReference type="Proteomes" id="UP001595799">
    <property type="component" value="Unassembled WGS sequence"/>
</dbReference>
<accession>A0ABV8UGR0</accession>
<comment type="caution">
    <text evidence="1">The sequence shown here is derived from an EMBL/GenBank/DDBJ whole genome shotgun (WGS) entry which is preliminary data.</text>
</comment>
<keyword evidence="2" id="KW-1185">Reference proteome</keyword>
<dbReference type="RefSeq" id="WP_382420713.1">
    <property type="nucleotide sequence ID" value="NZ_JBHSCW010000001.1"/>
</dbReference>
<reference evidence="2" key="1">
    <citation type="journal article" date="2019" name="Int. J. Syst. Evol. Microbiol.">
        <title>The Global Catalogue of Microorganisms (GCM) 10K type strain sequencing project: providing services to taxonomists for standard genome sequencing and annotation.</title>
        <authorList>
            <consortium name="The Broad Institute Genomics Platform"/>
            <consortium name="The Broad Institute Genome Sequencing Center for Infectious Disease"/>
            <person name="Wu L."/>
            <person name="Ma J."/>
        </authorList>
    </citation>
    <scope>NUCLEOTIDE SEQUENCE [LARGE SCALE GENOMIC DNA]</scope>
    <source>
        <strain evidence="2">CECT 8472</strain>
    </source>
</reference>
<dbReference type="SUPFAM" id="SSF53850">
    <property type="entry name" value="Periplasmic binding protein-like II"/>
    <property type="match status" value="1"/>
</dbReference>
<dbReference type="PANTHER" id="PTHR35841">
    <property type="entry name" value="PHOSPHONATES-BINDING PERIPLASMIC PROTEIN"/>
    <property type="match status" value="1"/>
</dbReference>
<sequence length="278" mass="30162">MPPSAGSSLLAVPRMYDPGEPVTSRWRRFFAWLAEAAGVDLHMAEMPPPAQLPDIWSRRDLGCAFMCALPFSGGRFDVQPLAAPVPCFPRYESRPVYATDFIVRHDSPIEALEDLRQQGPLALMPRDSLSGFRSPVAHLAERLGEAPLRHLLRSKAVQVQTPREVLQAVAEGQAAVGVVDTYFFDLCAHPQMPLAQNLRSIATTPWLPISPLVASGVVDGGTIDAIRAALLRAGEDAEPRALLEDLGLSGFAEVDRSAYTEAVGARFRDGVDKSLISP</sequence>
<protein>
    <submittedName>
        <fullName evidence="1">Phosphate/phosphite/phosphonate ABC transporter substrate-binding protein</fullName>
    </submittedName>
</protein>
<dbReference type="Gene3D" id="3.40.190.10">
    <property type="entry name" value="Periplasmic binding protein-like II"/>
    <property type="match status" value="2"/>
</dbReference>
<gene>
    <name evidence="1" type="ORF">ACFOW6_02335</name>
</gene>
<proteinExistence type="predicted"/>
<dbReference type="PANTHER" id="PTHR35841:SF1">
    <property type="entry name" value="PHOSPHONATES-BINDING PERIPLASMIC PROTEIN"/>
    <property type="match status" value="1"/>
</dbReference>